<dbReference type="GO" id="GO:0006303">
    <property type="term" value="P:double-strand break repair via nonhomologous end joining"/>
    <property type="evidence" value="ECO:0007669"/>
    <property type="project" value="UniProtKB-ARBA"/>
</dbReference>
<dbReference type="PANTHER" id="PTHR32235:SF1">
    <property type="entry name" value="NON-HOMOLOGOUS END-JOINING FACTOR 1"/>
    <property type="match status" value="1"/>
</dbReference>
<feature type="compositionally biased region" description="Polar residues" evidence="8">
    <location>
        <begin position="269"/>
        <end position="289"/>
    </location>
</feature>
<dbReference type="GO" id="GO:0045027">
    <property type="term" value="F:DNA end binding"/>
    <property type="evidence" value="ECO:0007669"/>
    <property type="project" value="TreeGrafter"/>
</dbReference>
<dbReference type="InterPro" id="IPR038051">
    <property type="entry name" value="XRCC4-like_N_sf"/>
</dbReference>
<evidence type="ECO:0000256" key="6">
    <source>
        <dbReference type="ARBA" id="ARBA00025747"/>
    </source>
</evidence>
<dbReference type="AlphaFoldDB" id="A0AAD9P1Y2"/>
<dbReference type="CDD" id="cd22285">
    <property type="entry name" value="HD_XLF_N"/>
    <property type="match status" value="1"/>
</dbReference>
<feature type="domain" description="XLF-like coiled-coil region" evidence="10">
    <location>
        <begin position="138"/>
        <end position="185"/>
    </location>
</feature>
<feature type="domain" description="XLF-like N-terminal" evidence="9">
    <location>
        <begin position="19"/>
        <end position="134"/>
    </location>
</feature>
<keyword evidence="5" id="KW-0539">Nucleus</keyword>
<name>A0AAD9P1Y2_RIDPI</name>
<accession>A0AAD9P1Y2</accession>
<feature type="compositionally biased region" description="Polar residues" evidence="8">
    <location>
        <begin position="302"/>
        <end position="318"/>
    </location>
</feature>
<evidence type="ECO:0000256" key="7">
    <source>
        <dbReference type="ARBA" id="ARBA00044529"/>
    </source>
</evidence>
<dbReference type="InterPro" id="IPR053829">
    <property type="entry name" value="XLF-like_CC"/>
</dbReference>
<evidence type="ECO:0000256" key="3">
    <source>
        <dbReference type="ARBA" id="ARBA00023125"/>
    </source>
</evidence>
<gene>
    <name evidence="11" type="ORF">NP493_194g07025</name>
</gene>
<dbReference type="PANTHER" id="PTHR32235">
    <property type="entry name" value="NON-HOMOLOGOUS END-JOINING FACTOR 1"/>
    <property type="match status" value="1"/>
</dbReference>
<evidence type="ECO:0000256" key="5">
    <source>
        <dbReference type="ARBA" id="ARBA00023242"/>
    </source>
</evidence>
<feature type="region of interest" description="Disordered" evidence="8">
    <location>
        <begin position="247"/>
        <end position="329"/>
    </location>
</feature>
<protein>
    <recommendedName>
        <fullName evidence="7">Non-homologous end-joining factor 1</fullName>
    </recommendedName>
</protein>
<dbReference type="Gene3D" id="1.10.287.450">
    <property type="entry name" value="Helix hairpin bin"/>
    <property type="match status" value="1"/>
</dbReference>
<evidence type="ECO:0000256" key="4">
    <source>
        <dbReference type="ARBA" id="ARBA00023204"/>
    </source>
</evidence>
<proteinExistence type="inferred from homology"/>
<organism evidence="11 12">
    <name type="scientific">Ridgeia piscesae</name>
    <name type="common">Tubeworm</name>
    <dbReference type="NCBI Taxonomy" id="27915"/>
    <lineage>
        <taxon>Eukaryota</taxon>
        <taxon>Metazoa</taxon>
        <taxon>Spiralia</taxon>
        <taxon>Lophotrochozoa</taxon>
        <taxon>Annelida</taxon>
        <taxon>Polychaeta</taxon>
        <taxon>Sedentaria</taxon>
        <taxon>Canalipalpata</taxon>
        <taxon>Sabellida</taxon>
        <taxon>Siboglinidae</taxon>
        <taxon>Ridgeia</taxon>
    </lineage>
</organism>
<evidence type="ECO:0000313" key="12">
    <source>
        <dbReference type="Proteomes" id="UP001209878"/>
    </source>
</evidence>
<comment type="similarity">
    <text evidence="6">Belongs to the XRCC4-XLF family. XLF subfamily.</text>
</comment>
<dbReference type="InterPro" id="IPR052287">
    <property type="entry name" value="NHEJ_factor"/>
</dbReference>
<evidence type="ECO:0000256" key="8">
    <source>
        <dbReference type="SAM" id="MobiDB-lite"/>
    </source>
</evidence>
<evidence type="ECO:0000256" key="2">
    <source>
        <dbReference type="ARBA" id="ARBA00022763"/>
    </source>
</evidence>
<dbReference type="GO" id="GO:0032807">
    <property type="term" value="C:DNA ligase IV complex"/>
    <property type="evidence" value="ECO:0007669"/>
    <property type="project" value="TreeGrafter"/>
</dbReference>
<dbReference type="Pfam" id="PF09302">
    <property type="entry name" value="XLF"/>
    <property type="match status" value="1"/>
</dbReference>
<keyword evidence="2" id="KW-0227">DNA damage</keyword>
<evidence type="ECO:0000259" key="9">
    <source>
        <dbReference type="Pfam" id="PF09302"/>
    </source>
</evidence>
<evidence type="ECO:0000259" key="10">
    <source>
        <dbReference type="Pfam" id="PF21928"/>
    </source>
</evidence>
<keyword evidence="12" id="KW-1185">Reference proteome</keyword>
<dbReference type="FunFam" id="2.170.210.10:FF:000001">
    <property type="entry name" value="Non-homologous end-joining factor 1"/>
    <property type="match status" value="1"/>
</dbReference>
<dbReference type="Pfam" id="PF21928">
    <property type="entry name" value="XLF_CC"/>
    <property type="match status" value="1"/>
</dbReference>
<keyword evidence="3" id="KW-0238">DNA-binding</keyword>
<dbReference type="Gene3D" id="2.170.210.10">
    <property type="entry name" value="DNA double-strand break repair and VJ recombination XRCC4, N-terminal"/>
    <property type="match status" value="1"/>
</dbReference>
<dbReference type="EMBL" id="JAODUO010000194">
    <property type="protein sequence ID" value="KAK2186643.1"/>
    <property type="molecule type" value="Genomic_DNA"/>
</dbReference>
<comment type="caution">
    <text evidence="11">The sequence shown here is derived from an EMBL/GenBank/DDBJ whole genome shotgun (WGS) entry which is preliminary data.</text>
</comment>
<sequence>MTTEIEWRRNWKPNLKTKSWKPLLINNVSYLVKYLFTDTSYEILVTNLIDSWFERAEEADIIQRTKTLNPIVEAPLNKLLEHIQDSLDGMKEGTTFSLQNQTENGDSTETTHGITASMTTVLAGLTFNWHFQCAPASADMVSGHLVQPLVTMVTELHRQQEELYRLLANKDKEIGDLKSQGVRVSRKHLETPLFDKSVFKDGMLASKGFVDVMQVSCGEAFNRDGQRLYEDIAIKLAWLCHETQTQVESDKESLEEDETVEGSELRTVETGQSWLNRVPLSLQSGQGASISPRKSPGKSPGKSPQKSAGGSRGSSTDPSPVKVGNQEPV</sequence>
<comment type="subcellular location">
    <subcellularLocation>
        <location evidence="1">Nucleus</location>
    </subcellularLocation>
</comment>
<dbReference type="InterPro" id="IPR015381">
    <property type="entry name" value="XLF-like_N"/>
</dbReference>
<keyword evidence="4" id="KW-0234">DNA repair</keyword>
<evidence type="ECO:0000256" key="1">
    <source>
        <dbReference type="ARBA" id="ARBA00004123"/>
    </source>
</evidence>
<evidence type="ECO:0000313" key="11">
    <source>
        <dbReference type="EMBL" id="KAK2186643.1"/>
    </source>
</evidence>
<dbReference type="Proteomes" id="UP001209878">
    <property type="component" value="Unassembled WGS sequence"/>
</dbReference>
<reference evidence="11" key="1">
    <citation type="journal article" date="2023" name="Mol. Biol. Evol.">
        <title>Third-Generation Sequencing Reveals the Adaptive Role of the Epigenome in Three Deep-Sea Polychaetes.</title>
        <authorList>
            <person name="Perez M."/>
            <person name="Aroh O."/>
            <person name="Sun Y."/>
            <person name="Lan Y."/>
            <person name="Juniper S.K."/>
            <person name="Young C.R."/>
            <person name="Angers B."/>
            <person name="Qian P.Y."/>
        </authorList>
    </citation>
    <scope>NUCLEOTIDE SEQUENCE</scope>
    <source>
        <strain evidence="11">R07B-5</strain>
    </source>
</reference>